<evidence type="ECO:0000313" key="8">
    <source>
        <dbReference type="Proteomes" id="UP001524642"/>
    </source>
</evidence>
<dbReference type="InterPro" id="IPR014756">
    <property type="entry name" value="Ig_E-set"/>
</dbReference>
<evidence type="ECO:0000313" key="7">
    <source>
        <dbReference type="EMBL" id="MCR0984078.1"/>
    </source>
</evidence>
<organism evidence="7 8">
    <name type="scientific">Roseomonas populi</name>
    <dbReference type="NCBI Taxonomy" id="3121582"/>
    <lineage>
        <taxon>Bacteria</taxon>
        <taxon>Pseudomonadati</taxon>
        <taxon>Pseudomonadota</taxon>
        <taxon>Alphaproteobacteria</taxon>
        <taxon>Acetobacterales</taxon>
        <taxon>Roseomonadaceae</taxon>
        <taxon>Roseomonas</taxon>
    </lineage>
</organism>
<dbReference type="PRINTS" id="PR00407">
    <property type="entry name" value="EUMOPTERIN"/>
</dbReference>
<dbReference type="PROSITE" id="PS51318">
    <property type="entry name" value="TAT"/>
    <property type="match status" value="1"/>
</dbReference>
<keyword evidence="4" id="KW-0560">Oxidoreductase</keyword>
<dbReference type="InterPro" id="IPR000572">
    <property type="entry name" value="OxRdtase_Mopterin-bd_dom"/>
</dbReference>
<evidence type="ECO:0000259" key="5">
    <source>
        <dbReference type="Pfam" id="PF00174"/>
    </source>
</evidence>
<evidence type="ECO:0000256" key="2">
    <source>
        <dbReference type="ARBA" id="ARBA00022505"/>
    </source>
</evidence>
<sequence>MMNRRALVRGTGTALMAAAAGIPPARAQYARATPDMIVHRGYPLNAEPRGSALRAAFITPERDFYIRSHGTIPELRAEDYRLRLGGQGLPTQELSLNDLRSRFPQRRVTAVLQCAGNRRADMGLVKHVSGDAWQAGAISNAEWGGVSLGDVLRAAGARERADLHVAFDSHDEIEEEGERFRYGASIPLAKAMSPETLLAFTMNGEPLTARHGFPLRVVTPGYAGVRSPKWLAAITVQDRPSDNHIQAKLYMMLPPDMTKLTEDLSRGVVINDMPLTSAILEPSAGARLPAGDARVRGYAIATGQPIARVEVSADGGRQWMQATVEQHADAPWSWTFWNAALNLPRGEHELVVRAVDGAGRVQPATAEEIWNFPGYLCTAWHRISVTVG</sequence>
<dbReference type="Pfam" id="PF00174">
    <property type="entry name" value="Oxidored_molyb"/>
    <property type="match status" value="1"/>
</dbReference>
<dbReference type="PANTHER" id="PTHR19372:SF7">
    <property type="entry name" value="SULFITE OXIDASE, MITOCHONDRIAL"/>
    <property type="match status" value="1"/>
</dbReference>
<accession>A0ABT1X9J9</accession>
<dbReference type="PANTHER" id="PTHR19372">
    <property type="entry name" value="SULFITE REDUCTASE"/>
    <property type="match status" value="1"/>
</dbReference>
<feature type="domain" description="Oxidoreductase molybdopterin-binding" evidence="5">
    <location>
        <begin position="69"/>
        <end position="244"/>
    </location>
</feature>
<name>A0ABT1X9J9_9PROT</name>
<dbReference type="Gene3D" id="3.90.420.10">
    <property type="entry name" value="Oxidoreductase, molybdopterin-binding domain"/>
    <property type="match status" value="1"/>
</dbReference>
<dbReference type="RefSeq" id="WP_237181081.1">
    <property type="nucleotide sequence ID" value="NZ_JANJOU010000018.1"/>
</dbReference>
<protein>
    <submittedName>
        <fullName evidence="7">Molybdopterin-dependent oxidoreductase</fullName>
    </submittedName>
</protein>
<dbReference type="SUPFAM" id="SSF56524">
    <property type="entry name" value="Oxidoreductase molybdopterin-binding domain"/>
    <property type="match status" value="1"/>
</dbReference>
<dbReference type="Proteomes" id="UP001524642">
    <property type="component" value="Unassembled WGS sequence"/>
</dbReference>
<evidence type="ECO:0000259" key="6">
    <source>
        <dbReference type="Pfam" id="PF03404"/>
    </source>
</evidence>
<evidence type="ECO:0000256" key="4">
    <source>
        <dbReference type="ARBA" id="ARBA00023002"/>
    </source>
</evidence>
<dbReference type="Gene3D" id="2.60.40.650">
    <property type="match status" value="1"/>
</dbReference>
<dbReference type="InterPro" id="IPR008335">
    <property type="entry name" value="Mopterin_OxRdtase_euk"/>
</dbReference>
<feature type="domain" description="Moybdenum cofactor oxidoreductase dimerisation" evidence="6">
    <location>
        <begin position="269"/>
        <end position="387"/>
    </location>
</feature>
<reference evidence="7 8" key="1">
    <citation type="submission" date="2022-06" db="EMBL/GenBank/DDBJ databases">
        <title>Roseomonas CN29.</title>
        <authorList>
            <person name="Cheng Y."/>
            <person name="He X."/>
        </authorList>
    </citation>
    <scope>NUCLEOTIDE SEQUENCE [LARGE SCALE GENOMIC DNA]</scope>
    <source>
        <strain evidence="7 8">CN29</strain>
    </source>
</reference>
<comment type="cofactor">
    <cofactor evidence="1">
        <name>Mo-molybdopterin</name>
        <dbReference type="ChEBI" id="CHEBI:71302"/>
    </cofactor>
</comment>
<keyword evidence="8" id="KW-1185">Reference proteome</keyword>
<dbReference type="EMBL" id="JANJOU010000018">
    <property type="protein sequence ID" value="MCR0984078.1"/>
    <property type="molecule type" value="Genomic_DNA"/>
</dbReference>
<proteinExistence type="predicted"/>
<comment type="caution">
    <text evidence="7">The sequence shown here is derived from an EMBL/GenBank/DDBJ whole genome shotgun (WGS) entry which is preliminary data.</text>
</comment>
<gene>
    <name evidence="7" type="ORF">NRP21_18640</name>
</gene>
<dbReference type="SUPFAM" id="SSF81296">
    <property type="entry name" value="E set domains"/>
    <property type="match status" value="1"/>
</dbReference>
<dbReference type="InterPro" id="IPR036374">
    <property type="entry name" value="OxRdtase_Mopterin-bd_sf"/>
</dbReference>
<evidence type="ECO:0000256" key="1">
    <source>
        <dbReference type="ARBA" id="ARBA00001924"/>
    </source>
</evidence>
<keyword evidence="3" id="KW-0479">Metal-binding</keyword>
<dbReference type="InterPro" id="IPR005066">
    <property type="entry name" value="MoCF_OxRdtse_dimer"/>
</dbReference>
<dbReference type="InterPro" id="IPR006311">
    <property type="entry name" value="TAT_signal"/>
</dbReference>
<keyword evidence="2" id="KW-0500">Molybdenum</keyword>
<dbReference type="Pfam" id="PF03404">
    <property type="entry name" value="Mo-co_dimer"/>
    <property type="match status" value="1"/>
</dbReference>
<evidence type="ECO:0000256" key="3">
    <source>
        <dbReference type="ARBA" id="ARBA00022723"/>
    </source>
</evidence>